<comment type="caution">
    <text evidence="2">The sequence shown here is derived from an EMBL/GenBank/DDBJ whole genome shotgun (WGS) entry which is preliminary data.</text>
</comment>
<feature type="compositionally biased region" description="Basic and acidic residues" evidence="1">
    <location>
        <begin position="36"/>
        <end position="52"/>
    </location>
</feature>
<sequence length="302" mass="34859">MKKEEMLEQTVLRKRKETTEVETSEEVAKIQRKKELHVSAQRDERDEQKEEVTRKIAEETTITIASDFLKKEQTSGLEVNLVINEISSCHFTVIHEVYKVGVETEIKTQETVRKEEMLEQIVFLKREETKEAETSGQVLTVQPSEDLHVTAQRIERDKQKNEAAEKIAEEKATATTLDFVMQEQISGLEVDFDINQFDSCHINVLHQTHKVGVKTEIKTQETVKKEEILEQLVLQKQEEKKDVETSEEVATIQSKKELHVSADRAERSEQKKVVTDKIPEEKTTTTALDFVKQEQILVLKST</sequence>
<dbReference type="AlphaFoldDB" id="A0AAD5MHM4"/>
<dbReference type="Proteomes" id="UP001196413">
    <property type="component" value="Unassembled WGS sequence"/>
</dbReference>
<proteinExistence type="predicted"/>
<evidence type="ECO:0000313" key="3">
    <source>
        <dbReference type="Proteomes" id="UP001196413"/>
    </source>
</evidence>
<evidence type="ECO:0000256" key="1">
    <source>
        <dbReference type="SAM" id="MobiDB-lite"/>
    </source>
</evidence>
<keyword evidence="3" id="KW-1185">Reference proteome</keyword>
<protein>
    <submittedName>
        <fullName evidence="2">Uncharacterized protein</fullName>
    </submittedName>
</protein>
<accession>A0AAD5MHM4</accession>
<name>A0AAD5MHM4_PARTN</name>
<reference evidence="2" key="1">
    <citation type="submission" date="2021-06" db="EMBL/GenBank/DDBJ databases">
        <title>Parelaphostrongylus tenuis whole genome reference sequence.</title>
        <authorList>
            <person name="Garwood T.J."/>
            <person name="Larsen P.A."/>
            <person name="Fountain-Jones N.M."/>
            <person name="Garbe J.R."/>
            <person name="Macchietto M.G."/>
            <person name="Kania S.A."/>
            <person name="Gerhold R.W."/>
            <person name="Richards J.E."/>
            <person name="Wolf T.M."/>
        </authorList>
    </citation>
    <scope>NUCLEOTIDE SEQUENCE</scope>
    <source>
        <strain evidence="2">MNPRO001-30</strain>
        <tissue evidence="2">Meninges</tissue>
    </source>
</reference>
<gene>
    <name evidence="2" type="ORF">KIN20_002992</name>
</gene>
<dbReference type="EMBL" id="JAHQIW010000387">
    <property type="protein sequence ID" value="KAJ1347824.1"/>
    <property type="molecule type" value="Genomic_DNA"/>
</dbReference>
<feature type="region of interest" description="Disordered" evidence="1">
    <location>
        <begin position="32"/>
        <end position="52"/>
    </location>
</feature>
<organism evidence="2 3">
    <name type="scientific">Parelaphostrongylus tenuis</name>
    <name type="common">Meningeal worm</name>
    <dbReference type="NCBI Taxonomy" id="148309"/>
    <lineage>
        <taxon>Eukaryota</taxon>
        <taxon>Metazoa</taxon>
        <taxon>Ecdysozoa</taxon>
        <taxon>Nematoda</taxon>
        <taxon>Chromadorea</taxon>
        <taxon>Rhabditida</taxon>
        <taxon>Rhabditina</taxon>
        <taxon>Rhabditomorpha</taxon>
        <taxon>Strongyloidea</taxon>
        <taxon>Metastrongylidae</taxon>
        <taxon>Parelaphostrongylus</taxon>
    </lineage>
</organism>
<evidence type="ECO:0000313" key="2">
    <source>
        <dbReference type="EMBL" id="KAJ1347824.1"/>
    </source>
</evidence>